<dbReference type="EMBL" id="SDWV01000020">
    <property type="protein sequence ID" value="RYC05814.1"/>
    <property type="molecule type" value="Genomic_DNA"/>
</dbReference>
<dbReference type="Proteomes" id="UP000291101">
    <property type="component" value="Unassembled WGS sequence"/>
</dbReference>
<evidence type="ECO:0000313" key="1">
    <source>
        <dbReference type="EMBL" id="RYC05814.1"/>
    </source>
</evidence>
<evidence type="ECO:0000313" key="2">
    <source>
        <dbReference type="Proteomes" id="UP000291101"/>
    </source>
</evidence>
<dbReference type="OrthoDB" id="3783351at2"/>
<comment type="caution">
    <text evidence="1">The sequence shown here is derived from an EMBL/GenBank/DDBJ whole genome shotgun (WGS) entry which is preliminary data.</text>
</comment>
<accession>A0A4Q2SNM4</accession>
<dbReference type="AlphaFoldDB" id="A0A4Q2SNM4"/>
<sequence length="248" mass="26401">MSVAAVAPAYAASCNRRTNQVLDWDGPNVTYVRTSATEAYALYDPDLTGPLPALRLDVKAAYAGNMKAGNEFNNDTSQTMVVQAVVGGIAMSGLGFMQATTSAAPTNTKGEPDGYGDRGTYTFTFGQPVSNLVFTLTDIDSTSNDFRDALVISGGFTPEFTAPGVELFVNNANGNGNQTTPDRWYQSVSASAAVDDTAGSNGNLRVKFAGPVSTFAITYWNRQSAYDAGTDTNQRIFVSDMTFDYKPC</sequence>
<protein>
    <submittedName>
        <fullName evidence="1">Uncharacterized protein</fullName>
    </submittedName>
</protein>
<reference evidence="1 2" key="1">
    <citation type="submission" date="2019-01" db="EMBL/GenBank/DDBJ databases">
        <title>Novel species of Nocardioides.</title>
        <authorList>
            <person name="Liu Q."/>
            <person name="X Y.-H."/>
        </authorList>
    </citation>
    <scope>NUCLEOTIDE SEQUENCE [LARGE SCALE GENOMIC DNA]</scope>
    <source>
        <strain evidence="1 2">HLT2-9</strain>
    </source>
</reference>
<dbReference type="RefSeq" id="WP_129428140.1">
    <property type="nucleotide sequence ID" value="NZ_SDWV01000020.1"/>
</dbReference>
<proteinExistence type="predicted"/>
<name>A0A4Q2SNM4_9ACTN</name>
<organism evidence="1 2">
    <name type="scientific">Nocardioides zhouii</name>
    <dbReference type="NCBI Taxonomy" id="1168729"/>
    <lineage>
        <taxon>Bacteria</taxon>
        <taxon>Bacillati</taxon>
        <taxon>Actinomycetota</taxon>
        <taxon>Actinomycetes</taxon>
        <taxon>Propionibacteriales</taxon>
        <taxon>Nocardioidaceae</taxon>
        <taxon>Nocardioides</taxon>
    </lineage>
</organism>
<keyword evidence="2" id="KW-1185">Reference proteome</keyword>
<gene>
    <name evidence="1" type="ORF">EUA94_17270</name>
</gene>